<dbReference type="RefSeq" id="WP_099731571.1">
    <property type="nucleotide sequence ID" value="NZ_CAXUPI020000001.1"/>
</dbReference>
<evidence type="ECO:0000256" key="1">
    <source>
        <dbReference type="SAM" id="MobiDB-lite"/>
    </source>
</evidence>
<evidence type="ECO:0000313" key="3">
    <source>
        <dbReference type="EMBL" id="TWG39496.1"/>
    </source>
</evidence>
<dbReference type="GO" id="GO:0006797">
    <property type="term" value="P:polyphosphate metabolic process"/>
    <property type="evidence" value="ECO:0007669"/>
    <property type="project" value="InterPro"/>
</dbReference>
<evidence type="ECO:0000259" key="2">
    <source>
        <dbReference type="Pfam" id="PF03976"/>
    </source>
</evidence>
<dbReference type="AlphaFoldDB" id="A0A561XTQ8"/>
<sequence>MNHPFHSSNKDVAQRWSQWQPDAPQHDDEKRPDGQPERRKAGKHRRTVALKDFDPSAKPFSLGDKLKDKAATESIAQELDTLQNLFYADKRYKLLVILQGTDTAGKDGTIRGVFGRMSALGVHAVGWSAPTEAERAHDYLWRIHQKVPGAGEITVFNRSHYEDVLVPAVNGWITPEQHHQRFGHINDFERMLTHTGTIVLKFMLHISADEQRERLQERLDDPAKHWKFSMSDIEARKQWSQYQKAYEMLLAATHTPWAPWTIVPANSKTHRNLMIATLVREVLTGLDLRYPPGDPALQKIRIE</sequence>
<evidence type="ECO:0000313" key="4">
    <source>
        <dbReference type="Proteomes" id="UP000321485"/>
    </source>
</evidence>
<reference evidence="3 4" key="1">
    <citation type="journal article" date="2015" name="Stand. Genomic Sci.">
        <title>Genomic Encyclopedia of Bacterial and Archaeal Type Strains, Phase III: the genomes of soil and plant-associated and newly described type strains.</title>
        <authorList>
            <person name="Whitman W.B."/>
            <person name="Woyke T."/>
            <person name="Klenk H.P."/>
            <person name="Zhou Y."/>
            <person name="Lilburn T.G."/>
            <person name="Beck B.J."/>
            <person name="De Vos P."/>
            <person name="Vandamme P."/>
            <person name="Eisen J.A."/>
            <person name="Garrity G."/>
            <person name="Hugenholtz P."/>
            <person name="Kyrpides N.C."/>
        </authorList>
    </citation>
    <scope>NUCLEOTIDE SEQUENCE [LARGE SCALE GENOMIC DNA]</scope>
    <source>
        <strain evidence="3 4">DSM 64</strain>
    </source>
</reference>
<dbReference type="InterPro" id="IPR022300">
    <property type="entry name" value="PPK2-rel_1"/>
</dbReference>
<dbReference type="NCBIfam" id="TIGR03709">
    <property type="entry name" value="PPK2_rel_1"/>
    <property type="match status" value="1"/>
</dbReference>
<dbReference type="EMBL" id="VJWE01000011">
    <property type="protein sequence ID" value="TWG39496.1"/>
    <property type="molecule type" value="Genomic_DNA"/>
</dbReference>
<comment type="caution">
    <text evidence="3">The sequence shown here is derived from an EMBL/GenBank/DDBJ whole genome shotgun (WGS) entry which is preliminary data.</text>
</comment>
<dbReference type="PANTHER" id="PTHR34383">
    <property type="entry name" value="POLYPHOSPHATE:AMP PHOSPHOTRANSFERASE-RELATED"/>
    <property type="match status" value="1"/>
</dbReference>
<dbReference type="GO" id="GO:0016776">
    <property type="term" value="F:phosphotransferase activity, phosphate group as acceptor"/>
    <property type="evidence" value="ECO:0007669"/>
    <property type="project" value="InterPro"/>
</dbReference>
<name>A0A561XTQ8_ACIDE</name>
<proteinExistence type="predicted"/>
<dbReference type="Proteomes" id="UP000321485">
    <property type="component" value="Unassembled WGS sequence"/>
</dbReference>
<dbReference type="GeneID" id="51110438"/>
<gene>
    <name evidence="3" type="ORF">ATF69_1368</name>
</gene>
<dbReference type="InterPro" id="IPR027417">
    <property type="entry name" value="P-loop_NTPase"/>
</dbReference>
<protein>
    <submittedName>
        <fullName evidence="3">PPK2 family polyphosphate:nucleotide phosphotransferase</fullName>
    </submittedName>
</protein>
<dbReference type="InterPro" id="IPR022488">
    <property type="entry name" value="PPK2-related"/>
</dbReference>
<dbReference type="SUPFAM" id="SSF52540">
    <property type="entry name" value="P-loop containing nucleoside triphosphate hydrolases"/>
    <property type="match status" value="1"/>
</dbReference>
<feature type="region of interest" description="Disordered" evidence="1">
    <location>
        <begin position="1"/>
        <end position="56"/>
    </location>
</feature>
<organism evidence="3 4">
    <name type="scientific">Acidovorax delafieldii</name>
    <name type="common">Pseudomonas delafieldii</name>
    <dbReference type="NCBI Taxonomy" id="47920"/>
    <lineage>
        <taxon>Bacteria</taxon>
        <taxon>Pseudomonadati</taxon>
        <taxon>Pseudomonadota</taxon>
        <taxon>Betaproteobacteria</taxon>
        <taxon>Burkholderiales</taxon>
        <taxon>Comamonadaceae</taxon>
        <taxon>Acidovorax</taxon>
    </lineage>
</organism>
<dbReference type="Gene3D" id="3.40.50.300">
    <property type="entry name" value="P-loop containing nucleotide triphosphate hydrolases"/>
    <property type="match status" value="1"/>
</dbReference>
<feature type="compositionally biased region" description="Basic and acidic residues" evidence="1">
    <location>
        <begin position="24"/>
        <end position="39"/>
    </location>
</feature>
<accession>A0A561XTQ8</accession>
<feature type="domain" description="Polyphosphate kinase-2-related" evidence="2">
    <location>
        <begin position="65"/>
        <end position="279"/>
    </location>
</feature>
<dbReference type="Pfam" id="PF03976">
    <property type="entry name" value="PPK2"/>
    <property type="match status" value="1"/>
</dbReference>
<keyword evidence="3" id="KW-0808">Transferase</keyword>
<dbReference type="PANTHER" id="PTHR34383:SF3">
    <property type="entry name" value="POLYPHOSPHATE:AMP PHOSPHOTRANSFERASE"/>
    <property type="match status" value="1"/>
</dbReference>